<dbReference type="EMBL" id="CP016540">
    <property type="protein sequence ID" value="ANU28538.1"/>
    <property type="molecule type" value="Genomic_DNA"/>
</dbReference>
<accession>A0A1B1RX04</accession>
<dbReference type="RefSeq" id="WP_065524060.1">
    <property type="nucleotide sequence ID" value="NZ_CP016540.2"/>
</dbReference>
<organism evidence="2 3">
    <name type="scientific">Planococcus versutus</name>
    <dbReference type="NCBI Taxonomy" id="1302659"/>
    <lineage>
        <taxon>Bacteria</taxon>
        <taxon>Bacillati</taxon>
        <taxon>Bacillota</taxon>
        <taxon>Bacilli</taxon>
        <taxon>Bacillales</taxon>
        <taxon>Caryophanaceae</taxon>
        <taxon>Planococcus</taxon>
    </lineage>
</organism>
<dbReference type="KEGG" id="pll:I858_016245"/>
<evidence type="ECO:0000313" key="2">
    <source>
        <dbReference type="EMBL" id="ANU28538.1"/>
    </source>
</evidence>
<dbReference type="OrthoDB" id="2428505at2"/>
<proteinExistence type="predicted"/>
<feature type="transmembrane region" description="Helical" evidence="1">
    <location>
        <begin position="65"/>
        <end position="87"/>
    </location>
</feature>
<reference evidence="2" key="1">
    <citation type="submission" date="2016-10" db="EMBL/GenBank/DDBJ databases">
        <authorList>
            <person name="See-Too W.S."/>
        </authorList>
    </citation>
    <scope>NUCLEOTIDE SEQUENCE</scope>
    <source>
        <strain evidence="2">L10.15</strain>
    </source>
</reference>
<gene>
    <name evidence="2" type="ORF">I858_016245</name>
</gene>
<keyword evidence="3" id="KW-1185">Reference proteome</keyword>
<keyword evidence="1" id="KW-1133">Transmembrane helix</keyword>
<keyword evidence="1" id="KW-0472">Membrane</keyword>
<dbReference type="AlphaFoldDB" id="A0A1B1RX04"/>
<evidence type="ECO:0000313" key="3">
    <source>
        <dbReference type="Proteomes" id="UP000053354"/>
    </source>
</evidence>
<name>A0A1B1RX04_9BACL</name>
<protein>
    <submittedName>
        <fullName evidence="2">Uncharacterized protein</fullName>
    </submittedName>
</protein>
<dbReference type="STRING" id="1302659.I858_016245"/>
<feature type="transmembrane region" description="Helical" evidence="1">
    <location>
        <begin position="40"/>
        <end position="58"/>
    </location>
</feature>
<keyword evidence="1" id="KW-0812">Transmembrane</keyword>
<dbReference type="Proteomes" id="UP000053354">
    <property type="component" value="Chromosome"/>
</dbReference>
<evidence type="ECO:0000256" key="1">
    <source>
        <dbReference type="SAM" id="Phobius"/>
    </source>
</evidence>
<sequence>MSRKYCSYISATLCFLTLLPLTLAAIHWLQGPLEFLLSVHPHLPCLLSGLGVIAALFGKKGDWKFNLILFNTLSLSLHLILITNLSIF</sequence>